<feature type="zinc finger region" description="C3H1-type" evidence="5">
    <location>
        <begin position="77"/>
        <end position="105"/>
    </location>
</feature>
<dbReference type="EMBL" id="JABWDY010027207">
    <property type="protein sequence ID" value="KAF5188095.1"/>
    <property type="molecule type" value="Genomic_DNA"/>
</dbReference>
<gene>
    <name evidence="7" type="ORF">FRX31_022320</name>
</gene>
<evidence type="ECO:0000256" key="2">
    <source>
        <dbReference type="ARBA" id="ARBA00022737"/>
    </source>
</evidence>
<evidence type="ECO:0000256" key="1">
    <source>
        <dbReference type="ARBA" id="ARBA00022723"/>
    </source>
</evidence>
<evidence type="ECO:0000256" key="4">
    <source>
        <dbReference type="ARBA" id="ARBA00022833"/>
    </source>
</evidence>
<sequence length="247" mass="28614">MFYKKIDYVVCEGIMLQENEILLECTVLMAMNENLQRGIADLEARYKVLRPKIIHLVAIKQQRLIDSNYLIMNTPNKCKTALCKNWREKGYCASGELCTYAHGSDDLREAIKQQPLNESNNLRMNIPNKYKTVLCKNWREKDYCANGELCTYAHGSDDLRQGKSGKYKTVICRNWQEMGRCNYGNDCWYAHGDDDLQQLDTNGNNDNQVKAGKYKTRICRNMQEKGKCDYGNTCQFAHGMDELLQIE</sequence>
<dbReference type="Proteomes" id="UP000554482">
    <property type="component" value="Unassembled WGS sequence"/>
</dbReference>
<dbReference type="InterPro" id="IPR036855">
    <property type="entry name" value="Znf_CCCH_sf"/>
</dbReference>
<dbReference type="Gene3D" id="4.10.1000.10">
    <property type="entry name" value="Zinc finger, CCCH-type"/>
    <property type="match status" value="4"/>
</dbReference>
<organism evidence="7 8">
    <name type="scientific">Thalictrum thalictroides</name>
    <name type="common">Rue-anemone</name>
    <name type="synonym">Anemone thalictroides</name>
    <dbReference type="NCBI Taxonomy" id="46969"/>
    <lineage>
        <taxon>Eukaryota</taxon>
        <taxon>Viridiplantae</taxon>
        <taxon>Streptophyta</taxon>
        <taxon>Embryophyta</taxon>
        <taxon>Tracheophyta</taxon>
        <taxon>Spermatophyta</taxon>
        <taxon>Magnoliopsida</taxon>
        <taxon>Ranunculales</taxon>
        <taxon>Ranunculaceae</taxon>
        <taxon>Thalictroideae</taxon>
        <taxon>Thalictrum</taxon>
    </lineage>
</organism>
<evidence type="ECO:0000256" key="5">
    <source>
        <dbReference type="PROSITE-ProRule" id="PRU00723"/>
    </source>
</evidence>
<dbReference type="AlphaFoldDB" id="A0A7J6VV82"/>
<evidence type="ECO:0000313" key="8">
    <source>
        <dbReference type="Proteomes" id="UP000554482"/>
    </source>
</evidence>
<evidence type="ECO:0000259" key="6">
    <source>
        <dbReference type="PROSITE" id="PS50103"/>
    </source>
</evidence>
<keyword evidence="1 5" id="KW-0479">Metal-binding</keyword>
<feature type="domain" description="C3H1-type" evidence="6">
    <location>
        <begin position="77"/>
        <end position="105"/>
    </location>
</feature>
<feature type="zinc finger region" description="C3H1-type" evidence="5">
    <location>
        <begin position="166"/>
        <end position="194"/>
    </location>
</feature>
<evidence type="ECO:0000313" key="7">
    <source>
        <dbReference type="EMBL" id="KAF5188095.1"/>
    </source>
</evidence>
<keyword evidence="2" id="KW-0677">Repeat</keyword>
<keyword evidence="8" id="KW-1185">Reference proteome</keyword>
<feature type="zinc finger region" description="C3H1-type" evidence="5">
    <location>
        <begin position="213"/>
        <end position="241"/>
    </location>
</feature>
<reference evidence="7 8" key="1">
    <citation type="submission" date="2020-06" db="EMBL/GenBank/DDBJ databases">
        <title>Transcriptomic and genomic resources for Thalictrum thalictroides and T. hernandezii: Facilitating candidate gene discovery in an emerging model plant lineage.</title>
        <authorList>
            <person name="Arias T."/>
            <person name="Riano-Pachon D.M."/>
            <person name="Di Stilio V.S."/>
        </authorList>
    </citation>
    <scope>NUCLEOTIDE SEQUENCE [LARGE SCALE GENOMIC DNA]</scope>
    <source>
        <strain evidence="8">cv. WT478/WT964</strain>
        <tissue evidence="7">Leaves</tissue>
    </source>
</reference>
<feature type="domain" description="C3H1-type" evidence="6">
    <location>
        <begin position="166"/>
        <end position="194"/>
    </location>
</feature>
<dbReference type="OrthoDB" id="410307at2759"/>
<dbReference type="Pfam" id="PF00642">
    <property type="entry name" value="zf-CCCH"/>
    <property type="match status" value="4"/>
</dbReference>
<dbReference type="GO" id="GO:0008270">
    <property type="term" value="F:zinc ion binding"/>
    <property type="evidence" value="ECO:0007669"/>
    <property type="project" value="UniProtKB-KW"/>
</dbReference>
<dbReference type="SUPFAM" id="SSF90229">
    <property type="entry name" value="CCCH zinc finger"/>
    <property type="match status" value="4"/>
</dbReference>
<feature type="zinc finger region" description="C3H1-type" evidence="5">
    <location>
        <begin position="129"/>
        <end position="157"/>
    </location>
</feature>
<protein>
    <recommendedName>
        <fullName evidence="6">C3H1-type domain-containing protein</fullName>
    </recommendedName>
</protein>
<name>A0A7J6VV82_THATH</name>
<evidence type="ECO:0000256" key="3">
    <source>
        <dbReference type="ARBA" id="ARBA00022771"/>
    </source>
</evidence>
<dbReference type="InterPro" id="IPR045877">
    <property type="entry name" value="ZFP36-like"/>
</dbReference>
<keyword evidence="3 5" id="KW-0863">Zinc-finger</keyword>
<dbReference type="PANTHER" id="PTHR12547">
    <property type="entry name" value="CCCH ZINC FINGER/TIS11-RELATED"/>
    <property type="match status" value="1"/>
</dbReference>
<dbReference type="FunFam" id="4.10.1000.10:FF:000001">
    <property type="entry name" value="zinc finger CCCH domain-containing protein 15-like"/>
    <property type="match status" value="2"/>
</dbReference>
<dbReference type="SMART" id="SM00356">
    <property type="entry name" value="ZnF_C3H1"/>
    <property type="match status" value="4"/>
</dbReference>
<dbReference type="GO" id="GO:0003729">
    <property type="term" value="F:mRNA binding"/>
    <property type="evidence" value="ECO:0007669"/>
    <property type="project" value="InterPro"/>
</dbReference>
<comment type="caution">
    <text evidence="7">The sequence shown here is derived from an EMBL/GenBank/DDBJ whole genome shotgun (WGS) entry which is preliminary data.</text>
</comment>
<keyword evidence="4 5" id="KW-0862">Zinc</keyword>
<dbReference type="InterPro" id="IPR000571">
    <property type="entry name" value="Znf_CCCH"/>
</dbReference>
<proteinExistence type="predicted"/>
<feature type="domain" description="C3H1-type" evidence="6">
    <location>
        <begin position="129"/>
        <end position="157"/>
    </location>
</feature>
<feature type="domain" description="C3H1-type" evidence="6">
    <location>
        <begin position="213"/>
        <end position="241"/>
    </location>
</feature>
<accession>A0A7J6VV82</accession>
<dbReference type="PROSITE" id="PS50103">
    <property type="entry name" value="ZF_C3H1"/>
    <property type="match status" value="4"/>
</dbReference>